<dbReference type="Proteomes" id="UP000789366">
    <property type="component" value="Unassembled WGS sequence"/>
</dbReference>
<feature type="non-terminal residue" evidence="1">
    <location>
        <position position="123"/>
    </location>
</feature>
<accession>A0ACA9Q6X8</accession>
<sequence>YIQNFSHGDYTETLFDGDYFDNEINKLTNLKERDILQNLYKKTAEIYQDNEPQYYFINKYNKQFHSICEIEDVDEFTKNIIKRHYLYKIIRYIFDEEDDINNYSKIVEPNNNKRTFFKKIRPL</sequence>
<protein>
    <submittedName>
        <fullName evidence="1">13140_t:CDS:1</fullName>
    </submittedName>
</protein>
<evidence type="ECO:0000313" key="1">
    <source>
        <dbReference type="EMBL" id="CAG8738578.1"/>
    </source>
</evidence>
<dbReference type="EMBL" id="CAJVPW010036844">
    <property type="protein sequence ID" value="CAG8738578.1"/>
    <property type="molecule type" value="Genomic_DNA"/>
</dbReference>
<organism evidence="1 2">
    <name type="scientific">Cetraspora pellucida</name>
    <dbReference type="NCBI Taxonomy" id="1433469"/>
    <lineage>
        <taxon>Eukaryota</taxon>
        <taxon>Fungi</taxon>
        <taxon>Fungi incertae sedis</taxon>
        <taxon>Mucoromycota</taxon>
        <taxon>Glomeromycotina</taxon>
        <taxon>Glomeromycetes</taxon>
        <taxon>Diversisporales</taxon>
        <taxon>Gigasporaceae</taxon>
        <taxon>Cetraspora</taxon>
    </lineage>
</organism>
<reference evidence="1" key="1">
    <citation type="submission" date="2021-06" db="EMBL/GenBank/DDBJ databases">
        <authorList>
            <person name="Kallberg Y."/>
            <person name="Tangrot J."/>
            <person name="Rosling A."/>
        </authorList>
    </citation>
    <scope>NUCLEOTIDE SEQUENCE</scope>
    <source>
        <strain evidence="1">28 12/20/2015</strain>
    </source>
</reference>
<evidence type="ECO:0000313" key="2">
    <source>
        <dbReference type="Proteomes" id="UP000789366"/>
    </source>
</evidence>
<keyword evidence="2" id="KW-1185">Reference proteome</keyword>
<gene>
    <name evidence="1" type="ORF">SPELUC_LOCUS13621</name>
</gene>
<comment type="caution">
    <text evidence="1">The sequence shown here is derived from an EMBL/GenBank/DDBJ whole genome shotgun (WGS) entry which is preliminary data.</text>
</comment>
<proteinExistence type="predicted"/>
<feature type="non-terminal residue" evidence="1">
    <location>
        <position position="1"/>
    </location>
</feature>
<name>A0ACA9Q6X8_9GLOM</name>